<evidence type="ECO:0000256" key="6">
    <source>
        <dbReference type="ARBA" id="ARBA00023136"/>
    </source>
</evidence>
<evidence type="ECO:0000313" key="8">
    <source>
        <dbReference type="EMBL" id="MBB5533389.1"/>
    </source>
</evidence>
<keyword evidence="9" id="KW-1185">Reference proteome</keyword>
<dbReference type="RefSeq" id="WP_018323657.1">
    <property type="nucleotide sequence ID" value="NZ_JACHBK010000001.1"/>
</dbReference>
<evidence type="ECO:0000256" key="3">
    <source>
        <dbReference type="ARBA" id="ARBA00022692"/>
    </source>
</evidence>
<sequence>MSFTETTTTSWFSRLKNGLIGLILGPLLVLGMIWLLSWNEGRSVQTYRALAEGAGIVVSVDNGSIDPANEGKLVHISGSVKPDGTPEDPALGVSAEGAAGLNRKVEMYQWMEDSKSETKKTLGGGEETVTTYTYRKEWRPRRVDSSDFKQADQHQNPDMPIEGERFTVATATLGAFTVDGKAVADLGTDSPVKLSADVVGQVTSALGSDKPVKADGTTIYVSQNRQSPAIGDLRISFSREDISAASFVGAQKGAAIARYKASNGRELFLSAAGQVGAADMFEAAQSENTLVTWLIRFGGLLGMFVGFVIMLSILGIIADVIPFVGSIVGFGTSIIAGILTLILGPVVIAIAWIAYRPLLAIIIIALGILMAAALIYLRRKKAVAAPTASTAAFGRS</sequence>
<dbReference type="InterPro" id="IPR012430">
    <property type="entry name" value="TMEM43_fam"/>
</dbReference>
<evidence type="ECO:0000256" key="4">
    <source>
        <dbReference type="ARBA" id="ARBA00022824"/>
    </source>
</evidence>
<reference evidence="8 9" key="1">
    <citation type="submission" date="2020-08" db="EMBL/GenBank/DDBJ databases">
        <title>Genomic Encyclopedia of Type Strains, Phase IV (KMG-V): Genome sequencing to study the core and pangenomes of soil and plant-associated prokaryotes.</title>
        <authorList>
            <person name="Whitman W."/>
        </authorList>
    </citation>
    <scope>NUCLEOTIDE SEQUENCE [LARGE SCALE GENOMIC DNA]</scope>
    <source>
        <strain evidence="8 9">SEMIA 4084</strain>
    </source>
</reference>
<dbReference type="AlphaFoldDB" id="A0A7W8X5Y2"/>
<organism evidence="8 9">
    <name type="scientific">Rhizobium giardinii</name>
    <dbReference type="NCBI Taxonomy" id="56731"/>
    <lineage>
        <taxon>Bacteria</taxon>
        <taxon>Pseudomonadati</taxon>
        <taxon>Pseudomonadota</taxon>
        <taxon>Alphaproteobacteria</taxon>
        <taxon>Hyphomicrobiales</taxon>
        <taxon>Rhizobiaceae</taxon>
        <taxon>Rhizobium/Agrobacterium group</taxon>
        <taxon>Rhizobium</taxon>
    </lineage>
</organism>
<dbReference type="GO" id="GO:0071763">
    <property type="term" value="P:nuclear membrane organization"/>
    <property type="evidence" value="ECO:0007669"/>
    <property type="project" value="TreeGrafter"/>
</dbReference>
<evidence type="ECO:0000256" key="2">
    <source>
        <dbReference type="ARBA" id="ARBA00004586"/>
    </source>
</evidence>
<dbReference type="Proteomes" id="UP000585507">
    <property type="component" value="Unassembled WGS sequence"/>
</dbReference>
<dbReference type="GO" id="GO:0006629">
    <property type="term" value="P:lipid metabolic process"/>
    <property type="evidence" value="ECO:0007669"/>
    <property type="project" value="TreeGrafter"/>
</dbReference>
<evidence type="ECO:0000256" key="5">
    <source>
        <dbReference type="ARBA" id="ARBA00022989"/>
    </source>
</evidence>
<keyword evidence="4" id="KW-0256">Endoplasmic reticulum</keyword>
<dbReference type="Pfam" id="PF07787">
    <property type="entry name" value="TMEM43"/>
    <property type="match status" value="1"/>
</dbReference>
<comment type="caution">
    <text evidence="8">The sequence shown here is derived from an EMBL/GenBank/DDBJ whole genome shotgun (WGS) entry which is preliminary data.</text>
</comment>
<feature type="transmembrane region" description="Helical" evidence="7">
    <location>
        <begin position="19"/>
        <end position="38"/>
    </location>
</feature>
<gene>
    <name evidence="8" type="ORF">GGD55_000050</name>
</gene>
<comment type="subcellular location">
    <subcellularLocation>
        <location evidence="1">Endomembrane system</location>
        <topology evidence="1">Multi-pass membrane protein</topology>
    </subcellularLocation>
    <subcellularLocation>
        <location evidence="2">Endoplasmic reticulum membrane</location>
    </subcellularLocation>
</comment>
<dbReference type="EMBL" id="JACHBK010000001">
    <property type="protein sequence ID" value="MBB5533389.1"/>
    <property type="molecule type" value="Genomic_DNA"/>
</dbReference>
<feature type="transmembrane region" description="Helical" evidence="7">
    <location>
        <begin position="293"/>
        <end position="318"/>
    </location>
</feature>
<keyword evidence="5 7" id="KW-1133">Transmembrane helix</keyword>
<accession>A0A7W8X5Y2</accession>
<dbReference type="PANTHER" id="PTHR13416">
    <property type="match status" value="1"/>
</dbReference>
<evidence type="ECO:0000256" key="7">
    <source>
        <dbReference type="SAM" id="Phobius"/>
    </source>
</evidence>
<keyword evidence="3 7" id="KW-0812">Transmembrane</keyword>
<name>A0A7W8X5Y2_9HYPH</name>
<feature type="transmembrane region" description="Helical" evidence="7">
    <location>
        <begin position="330"/>
        <end position="352"/>
    </location>
</feature>
<feature type="transmembrane region" description="Helical" evidence="7">
    <location>
        <begin position="358"/>
        <end position="377"/>
    </location>
</feature>
<dbReference type="GO" id="GO:0012505">
    <property type="term" value="C:endomembrane system"/>
    <property type="evidence" value="ECO:0007669"/>
    <property type="project" value="UniProtKB-SubCell"/>
</dbReference>
<dbReference type="PANTHER" id="PTHR13416:SF2">
    <property type="entry name" value="TRANSMEMBRANE PROTEIN 43"/>
    <property type="match status" value="1"/>
</dbReference>
<keyword evidence="6 7" id="KW-0472">Membrane</keyword>
<proteinExistence type="predicted"/>
<evidence type="ECO:0000313" key="9">
    <source>
        <dbReference type="Proteomes" id="UP000585507"/>
    </source>
</evidence>
<protein>
    <submittedName>
        <fullName evidence="8">Uncharacterized protein</fullName>
    </submittedName>
</protein>
<evidence type="ECO:0000256" key="1">
    <source>
        <dbReference type="ARBA" id="ARBA00004127"/>
    </source>
</evidence>